<dbReference type="Pfam" id="PF12684">
    <property type="entry name" value="DUF3799"/>
    <property type="match status" value="1"/>
</dbReference>
<dbReference type="Proteomes" id="UP000311469">
    <property type="component" value="Chromosome cSF1"/>
</dbReference>
<dbReference type="InterPro" id="IPR011604">
    <property type="entry name" value="PDDEXK-like_dom_sf"/>
</dbReference>
<gene>
    <name evidence="2" type="ORF">FIL70_07375</name>
</gene>
<name>A0A5B8CGE1_SPHSA</name>
<accession>A0A5B8CGE1</accession>
<sequence length="320" mass="35805">MTDNPFEIGYVEPKQADIYEAFDREAPAPKEPEQKPVTCGEIIRLPSAEYHADPAPEPSLSATLAKLLIKRSPRHAWMASPRLNPDCRSIHKKTFDIGRAAHRAILGCGDDYVTIPANLLAKNGAASTAEAKAFIADARLRDLTPLKEEEVEQIEAMRTVAHARLLDHGITLDPERSELCAIAQIEGVWCRTMFDNVPADSLAPIYDFKTCEDASPDACMRAILNYGYDIQAAHYRAVWKAATGEDRNFVFIFQEKPEPYEVTLISLSGSFEAMAVRRAARARKIWADCITANNWPGYPTGLHQVDAPTWLVEREFEEEF</sequence>
<feature type="domain" description="Putative exodeoxyribonuclease 8 PDDEXK-like" evidence="1">
    <location>
        <begin position="83"/>
        <end position="298"/>
    </location>
</feature>
<protein>
    <recommendedName>
        <fullName evidence="1">Putative exodeoxyribonuclease 8 PDDEXK-like domain-containing protein</fullName>
    </recommendedName>
</protein>
<dbReference type="EMBL" id="CP041016">
    <property type="protein sequence ID" value="QDC37067.1"/>
    <property type="molecule type" value="Genomic_DNA"/>
</dbReference>
<proteinExistence type="predicted"/>
<evidence type="ECO:0000313" key="3">
    <source>
        <dbReference type="Proteomes" id="UP000311469"/>
    </source>
</evidence>
<dbReference type="RefSeq" id="WP_140041908.1">
    <property type="nucleotide sequence ID" value="NZ_CP041016.1"/>
</dbReference>
<reference evidence="2 3" key="1">
    <citation type="submission" date="2019-06" db="EMBL/GenBank/DDBJ databases">
        <title>Genome organization and adaptive potential of archetypical organophosphate degarding Sphingobium fuliginis ATCC 27551.</title>
        <authorList>
            <person name="Sarwar A."/>
            <person name="Parthasarathy S."/>
            <person name="Singh C."/>
            <person name="Siddavattam D."/>
        </authorList>
    </citation>
    <scope>NUCLEOTIDE SEQUENCE [LARGE SCALE GENOMIC DNA]</scope>
    <source>
        <strain evidence="2 3">ATCC 27551</strain>
    </source>
</reference>
<dbReference type="AlphaFoldDB" id="A0A5B8CGE1"/>
<evidence type="ECO:0000313" key="2">
    <source>
        <dbReference type="EMBL" id="QDC37067.1"/>
    </source>
</evidence>
<organism evidence="2 3">
    <name type="scientific">Sphingobium fuliginis ATCC 27551</name>
    <dbReference type="NCBI Taxonomy" id="1208342"/>
    <lineage>
        <taxon>Bacteria</taxon>
        <taxon>Pseudomonadati</taxon>
        <taxon>Pseudomonadota</taxon>
        <taxon>Alphaproteobacteria</taxon>
        <taxon>Sphingomonadales</taxon>
        <taxon>Sphingomonadaceae</taxon>
        <taxon>Sphingobium</taxon>
    </lineage>
</organism>
<evidence type="ECO:0000259" key="1">
    <source>
        <dbReference type="Pfam" id="PF12684"/>
    </source>
</evidence>
<dbReference type="Gene3D" id="3.90.320.10">
    <property type="match status" value="1"/>
</dbReference>
<dbReference type="KEGG" id="sufl:FIL70_07375"/>
<dbReference type="InterPro" id="IPR024432">
    <property type="entry name" value="Put_RecE_PDDEXK-like_dom"/>
</dbReference>